<organism evidence="2 3">
    <name type="scientific">Monoraphidium neglectum</name>
    <dbReference type="NCBI Taxonomy" id="145388"/>
    <lineage>
        <taxon>Eukaryota</taxon>
        <taxon>Viridiplantae</taxon>
        <taxon>Chlorophyta</taxon>
        <taxon>core chlorophytes</taxon>
        <taxon>Chlorophyceae</taxon>
        <taxon>CS clade</taxon>
        <taxon>Sphaeropleales</taxon>
        <taxon>Selenastraceae</taxon>
        <taxon>Monoraphidium</taxon>
    </lineage>
</organism>
<protein>
    <submittedName>
        <fullName evidence="2">Uncharacterized protein</fullName>
    </submittedName>
</protein>
<accession>A0A0D2MWE9</accession>
<reference evidence="2 3" key="1">
    <citation type="journal article" date="2013" name="BMC Genomics">
        <title>Reconstruction of the lipid metabolism for the microalga Monoraphidium neglectum from its genome sequence reveals characteristics suitable for biofuel production.</title>
        <authorList>
            <person name="Bogen C."/>
            <person name="Al-Dilaimi A."/>
            <person name="Albersmeier A."/>
            <person name="Wichmann J."/>
            <person name="Grundmann M."/>
            <person name="Rupp O."/>
            <person name="Lauersen K.J."/>
            <person name="Blifernez-Klassen O."/>
            <person name="Kalinowski J."/>
            <person name="Goesmann A."/>
            <person name="Mussgnug J.H."/>
            <person name="Kruse O."/>
        </authorList>
    </citation>
    <scope>NUCLEOTIDE SEQUENCE [LARGE SCALE GENOMIC DNA]</scope>
    <source>
        <strain evidence="2 3">SAG 48.87</strain>
    </source>
</reference>
<feature type="region of interest" description="Disordered" evidence="1">
    <location>
        <begin position="325"/>
        <end position="349"/>
    </location>
</feature>
<dbReference type="GeneID" id="25727723"/>
<evidence type="ECO:0000256" key="1">
    <source>
        <dbReference type="SAM" id="MobiDB-lite"/>
    </source>
</evidence>
<keyword evidence="3" id="KW-1185">Reference proteome</keyword>
<proteinExistence type="predicted"/>
<dbReference type="KEGG" id="mng:MNEG_1055"/>
<dbReference type="AlphaFoldDB" id="A0A0D2MWE9"/>
<evidence type="ECO:0000313" key="3">
    <source>
        <dbReference type="Proteomes" id="UP000054498"/>
    </source>
</evidence>
<dbReference type="OrthoDB" id="559869at2759"/>
<name>A0A0D2MWE9_9CHLO</name>
<dbReference type="Proteomes" id="UP000054498">
    <property type="component" value="Unassembled WGS sequence"/>
</dbReference>
<evidence type="ECO:0000313" key="2">
    <source>
        <dbReference type="EMBL" id="KIZ06900.1"/>
    </source>
</evidence>
<gene>
    <name evidence="2" type="ORF">MNEG_1055</name>
</gene>
<dbReference type="EMBL" id="KK100318">
    <property type="protein sequence ID" value="KIZ06900.1"/>
    <property type="molecule type" value="Genomic_DNA"/>
</dbReference>
<sequence>MDESAQVWSLTFSQLGPAGAAGQLQRCGELSGDAASVAFLDLVDTCSEGESLRVYFDAETECEADGAALEPMGSALTVIDLPLGGGATGTDAVARAWAAAQCAWYPDAAYVRCGRPGHYQVRCARISARALAAAAGVAGCLVWGEPKTALILSALLAGPGPRGGAAALAFCYGRHPVDAGLLGRGAGRAAQVLLEVSAPVDDLWCRLPGSEFQVVKGGIAQHHQRRLAALRDAAAAASAAAAAALASGLGGRRGSGGGLAWAGAEAAAVGEQQEQAASLGPEDAGSPFSLGLAVASLSLWRGGSCDSWGGGGGCAASAPAPASSVCPSEASAAPASSLTPSTPASSTPTYKHAAAAASAALGGKPRRESDSSGFSAFAGSARTASDAEASPFAALCDAAAAVDEFWDEAEMVILPCRPGF</sequence>
<dbReference type="RefSeq" id="XP_013905919.1">
    <property type="nucleotide sequence ID" value="XM_014050465.1"/>
</dbReference>